<dbReference type="EMBL" id="LFEH01000034">
    <property type="protein sequence ID" value="KMS79496.1"/>
    <property type="molecule type" value="Genomic_DNA"/>
</dbReference>
<accession>A0ABR5HZP5</accession>
<evidence type="ECO:0000313" key="1">
    <source>
        <dbReference type="EMBL" id="KMS79496.1"/>
    </source>
</evidence>
<organism evidence="1 2">
    <name type="scientific">Streptomyces leeuwenhoekii</name>
    <dbReference type="NCBI Taxonomy" id="1437453"/>
    <lineage>
        <taxon>Bacteria</taxon>
        <taxon>Bacillati</taxon>
        <taxon>Actinomycetota</taxon>
        <taxon>Actinomycetes</taxon>
        <taxon>Kitasatosporales</taxon>
        <taxon>Streptomycetaceae</taxon>
        <taxon>Streptomyces</taxon>
    </lineage>
</organism>
<proteinExistence type="predicted"/>
<reference evidence="1 2" key="1">
    <citation type="submission" date="2015-06" db="EMBL/GenBank/DDBJ databases">
        <title>Draft genome sequence of Streptomyces leeuwenhoekii C58, which produces the novel lasso peptide, chaxapeptin.</title>
        <authorList>
            <person name="Yi Y."/>
            <person name="Hai D."/>
            <person name="Jaspars M."/>
            <person name="Sheng H."/>
            <person name="Rateb M.E."/>
            <person name="Bull A."/>
            <person name="Goodfellow M."/>
            <person name="Asenjo J.A."/>
            <person name="Ebel R."/>
        </authorList>
    </citation>
    <scope>NUCLEOTIDE SEQUENCE [LARGE SCALE GENOMIC DNA]</scope>
    <source>
        <strain evidence="1 2">C58</strain>
    </source>
</reference>
<dbReference type="RefSeq" id="WP_048572701.1">
    <property type="nucleotide sequence ID" value="NZ_LFEH01000034.1"/>
</dbReference>
<protein>
    <submittedName>
        <fullName evidence="1">Uncharacterized protein</fullName>
    </submittedName>
</protein>
<keyword evidence="2" id="KW-1185">Reference proteome</keyword>
<name>A0ABR5HZP5_STRLW</name>
<dbReference type="Proteomes" id="UP000037274">
    <property type="component" value="Unassembled WGS sequence"/>
</dbReference>
<evidence type="ECO:0000313" key="2">
    <source>
        <dbReference type="Proteomes" id="UP000037274"/>
    </source>
</evidence>
<gene>
    <name evidence="1" type="ORF">ACH49_12180</name>
</gene>
<comment type="caution">
    <text evidence="1">The sequence shown here is derived from an EMBL/GenBank/DDBJ whole genome shotgun (WGS) entry which is preliminary data.</text>
</comment>
<sequence length="71" mass="7839">MTTHGHSNPLEGPPLAVIAVGPELQRCSQCGRLGIRGFRTLTNDEHRISITVCSNKAACRKRWPKLTRDDA</sequence>